<accession>A0A8J8NGU8</accession>
<sequence>MGCIQQYFSLGEGGGQVNTLCVFHPRQEGCTQARSRICGASTYSLQASKKIQRFRLLQQASTKNQYQPRYNYCLSFAFCEHSYNIRIAPVSFYRVHFLTQFPCICRVLSSFLKLPTQ</sequence>
<name>A0A8J8NGU8_HALGN</name>
<comment type="caution">
    <text evidence="1">The sequence shown here is derived from an EMBL/GenBank/DDBJ whole genome shotgun (WGS) entry which is preliminary data.</text>
</comment>
<evidence type="ECO:0000313" key="2">
    <source>
        <dbReference type="Proteomes" id="UP000785679"/>
    </source>
</evidence>
<reference evidence="1" key="1">
    <citation type="submission" date="2019-06" db="EMBL/GenBank/DDBJ databases">
        <authorList>
            <person name="Zheng W."/>
        </authorList>
    </citation>
    <scope>NUCLEOTIDE SEQUENCE</scope>
    <source>
        <strain evidence="1">QDHG01</strain>
    </source>
</reference>
<dbReference type="AlphaFoldDB" id="A0A8J8NGU8"/>
<organism evidence="1 2">
    <name type="scientific">Halteria grandinella</name>
    <dbReference type="NCBI Taxonomy" id="5974"/>
    <lineage>
        <taxon>Eukaryota</taxon>
        <taxon>Sar</taxon>
        <taxon>Alveolata</taxon>
        <taxon>Ciliophora</taxon>
        <taxon>Intramacronucleata</taxon>
        <taxon>Spirotrichea</taxon>
        <taxon>Stichotrichia</taxon>
        <taxon>Sporadotrichida</taxon>
        <taxon>Halteriidae</taxon>
        <taxon>Halteria</taxon>
    </lineage>
</organism>
<dbReference type="Proteomes" id="UP000785679">
    <property type="component" value="Unassembled WGS sequence"/>
</dbReference>
<proteinExistence type="predicted"/>
<protein>
    <submittedName>
        <fullName evidence="1">Uncharacterized protein</fullName>
    </submittedName>
</protein>
<dbReference type="EMBL" id="RRYP01016649">
    <property type="protein sequence ID" value="TNV74772.1"/>
    <property type="molecule type" value="Genomic_DNA"/>
</dbReference>
<gene>
    <name evidence="1" type="ORF">FGO68_gene17453</name>
</gene>
<evidence type="ECO:0000313" key="1">
    <source>
        <dbReference type="EMBL" id="TNV74772.1"/>
    </source>
</evidence>
<keyword evidence="2" id="KW-1185">Reference proteome</keyword>